<dbReference type="STRING" id="93759.A0A1R3HPT2"/>
<comment type="caution">
    <text evidence="2">The sequence shown here is derived from an EMBL/GenBank/DDBJ whole genome shotgun (WGS) entry which is preliminary data.</text>
</comment>
<dbReference type="AlphaFoldDB" id="A0A1R3HPT2"/>
<evidence type="ECO:0000256" key="1">
    <source>
        <dbReference type="SAM" id="Phobius"/>
    </source>
</evidence>
<proteinExistence type="predicted"/>
<protein>
    <submittedName>
        <fullName evidence="2">Uncharacterized protein</fullName>
    </submittedName>
</protein>
<evidence type="ECO:0000313" key="2">
    <source>
        <dbReference type="EMBL" id="OMO72240.1"/>
    </source>
</evidence>
<gene>
    <name evidence="2" type="ORF">COLO4_27752</name>
</gene>
<dbReference type="OrthoDB" id="1688388at2759"/>
<name>A0A1R3HPT2_9ROSI</name>
<organism evidence="2 3">
    <name type="scientific">Corchorus olitorius</name>
    <dbReference type="NCBI Taxonomy" id="93759"/>
    <lineage>
        <taxon>Eukaryota</taxon>
        <taxon>Viridiplantae</taxon>
        <taxon>Streptophyta</taxon>
        <taxon>Embryophyta</taxon>
        <taxon>Tracheophyta</taxon>
        <taxon>Spermatophyta</taxon>
        <taxon>Magnoliopsida</taxon>
        <taxon>eudicotyledons</taxon>
        <taxon>Gunneridae</taxon>
        <taxon>Pentapetalae</taxon>
        <taxon>rosids</taxon>
        <taxon>malvids</taxon>
        <taxon>Malvales</taxon>
        <taxon>Malvaceae</taxon>
        <taxon>Grewioideae</taxon>
        <taxon>Apeibeae</taxon>
        <taxon>Corchorus</taxon>
    </lineage>
</organism>
<keyword evidence="1" id="KW-0812">Transmembrane</keyword>
<feature type="transmembrane region" description="Helical" evidence="1">
    <location>
        <begin position="15"/>
        <end position="42"/>
    </location>
</feature>
<reference evidence="3" key="1">
    <citation type="submission" date="2013-09" db="EMBL/GenBank/DDBJ databases">
        <title>Corchorus olitorius genome sequencing.</title>
        <authorList>
            <person name="Alam M."/>
            <person name="Haque M.S."/>
            <person name="Islam M.S."/>
            <person name="Emdad E.M."/>
            <person name="Islam M.M."/>
            <person name="Ahmed B."/>
            <person name="Halim A."/>
            <person name="Hossen Q.M.M."/>
            <person name="Hossain M.Z."/>
            <person name="Ahmed R."/>
            <person name="Khan M.M."/>
            <person name="Islam R."/>
            <person name="Rashid M.M."/>
            <person name="Khan S.A."/>
            <person name="Rahman M.S."/>
            <person name="Alam M."/>
            <person name="Yahiya A.S."/>
            <person name="Khan M.S."/>
            <person name="Azam M.S."/>
            <person name="Haque T."/>
            <person name="Lashkar M.Z.H."/>
            <person name="Akhand A.I."/>
            <person name="Morshed G."/>
            <person name="Roy S."/>
            <person name="Uddin K.S."/>
            <person name="Rabeya T."/>
            <person name="Hossain A.S."/>
            <person name="Chowdhury A."/>
            <person name="Snigdha A.R."/>
            <person name="Mortoza M.S."/>
            <person name="Matin S.A."/>
            <person name="Hoque S.M.E."/>
            <person name="Islam M.K."/>
            <person name="Roy D.K."/>
            <person name="Haider R."/>
            <person name="Moosa M.M."/>
            <person name="Elias S.M."/>
            <person name="Hasan A.M."/>
            <person name="Jahan S."/>
            <person name="Shafiuddin M."/>
            <person name="Mahmood N."/>
            <person name="Shommy N.S."/>
        </authorList>
    </citation>
    <scope>NUCLEOTIDE SEQUENCE [LARGE SCALE GENOMIC DNA]</scope>
    <source>
        <strain evidence="3">cv. O-4</strain>
    </source>
</reference>
<accession>A0A1R3HPT2</accession>
<sequence length="49" mass="5121">MVILMGLSVQSLVDLVIAGFSLMIGLGIFAFIASILCSAAFLHHAKDVS</sequence>
<evidence type="ECO:0000313" key="3">
    <source>
        <dbReference type="Proteomes" id="UP000187203"/>
    </source>
</evidence>
<keyword evidence="1" id="KW-0472">Membrane</keyword>
<dbReference type="Proteomes" id="UP000187203">
    <property type="component" value="Unassembled WGS sequence"/>
</dbReference>
<keyword evidence="3" id="KW-1185">Reference proteome</keyword>
<dbReference type="EMBL" id="AWUE01019684">
    <property type="protein sequence ID" value="OMO72240.1"/>
    <property type="molecule type" value="Genomic_DNA"/>
</dbReference>
<keyword evidence="1" id="KW-1133">Transmembrane helix</keyword>